<dbReference type="AlphaFoldDB" id="A0A383DEU4"/>
<gene>
    <name evidence="1" type="ORF">METZ01_LOCUS495673</name>
</gene>
<protein>
    <submittedName>
        <fullName evidence="1">Uncharacterized protein</fullName>
    </submittedName>
</protein>
<accession>A0A383DEU4</accession>
<sequence length="91" mass="10090">VERHATHIELTKGKNMKKNIVSETLLGMADEEKADLLEADLKTILVITGSYLYSGADLTDIEDSVFARINELAVKYLVEQENQVPTGVTIQ</sequence>
<feature type="non-terminal residue" evidence="1">
    <location>
        <position position="1"/>
    </location>
</feature>
<reference evidence="1" key="1">
    <citation type="submission" date="2018-05" db="EMBL/GenBank/DDBJ databases">
        <authorList>
            <person name="Lanie J.A."/>
            <person name="Ng W.-L."/>
            <person name="Kazmierczak K.M."/>
            <person name="Andrzejewski T.M."/>
            <person name="Davidsen T.M."/>
            <person name="Wayne K.J."/>
            <person name="Tettelin H."/>
            <person name="Glass J.I."/>
            <person name="Rusch D."/>
            <person name="Podicherti R."/>
            <person name="Tsui H.-C.T."/>
            <person name="Winkler M.E."/>
        </authorList>
    </citation>
    <scope>NUCLEOTIDE SEQUENCE</scope>
</reference>
<evidence type="ECO:0000313" key="1">
    <source>
        <dbReference type="EMBL" id="SVE42819.1"/>
    </source>
</evidence>
<name>A0A383DEU4_9ZZZZ</name>
<dbReference type="EMBL" id="UINC01216613">
    <property type="protein sequence ID" value="SVE42819.1"/>
    <property type="molecule type" value="Genomic_DNA"/>
</dbReference>
<proteinExistence type="predicted"/>
<organism evidence="1">
    <name type="scientific">marine metagenome</name>
    <dbReference type="NCBI Taxonomy" id="408172"/>
    <lineage>
        <taxon>unclassified sequences</taxon>
        <taxon>metagenomes</taxon>
        <taxon>ecological metagenomes</taxon>
    </lineage>
</organism>